<comment type="caution">
    <text evidence="2">The sequence shown here is derived from an EMBL/GenBank/DDBJ whole genome shotgun (WGS) entry which is preliminary data.</text>
</comment>
<evidence type="ECO:0000313" key="3">
    <source>
        <dbReference type="Proteomes" id="UP001633002"/>
    </source>
</evidence>
<feature type="compositionally biased region" description="Basic and acidic residues" evidence="1">
    <location>
        <begin position="131"/>
        <end position="151"/>
    </location>
</feature>
<organism evidence="2 3">
    <name type="scientific">Riccia sorocarpa</name>
    <dbReference type="NCBI Taxonomy" id="122646"/>
    <lineage>
        <taxon>Eukaryota</taxon>
        <taxon>Viridiplantae</taxon>
        <taxon>Streptophyta</taxon>
        <taxon>Embryophyta</taxon>
        <taxon>Marchantiophyta</taxon>
        <taxon>Marchantiopsida</taxon>
        <taxon>Marchantiidae</taxon>
        <taxon>Marchantiales</taxon>
        <taxon>Ricciaceae</taxon>
        <taxon>Riccia</taxon>
    </lineage>
</organism>
<protein>
    <submittedName>
        <fullName evidence="2">Uncharacterized protein</fullName>
    </submittedName>
</protein>
<dbReference type="AlphaFoldDB" id="A0ABD3H815"/>
<dbReference type="EMBL" id="JBJQOH010000005">
    <property type="protein sequence ID" value="KAL3686261.1"/>
    <property type="molecule type" value="Genomic_DNA"/>
</dbReference>
<evidence type="ECO:0000256" key="1">
    <source>
        <dbReference type="SAM" id="MobiDB-lite"/>
    </source>
</evidence>
<sequence>MERHHPGQKIDFSFTRPNCCFLVYYLIWNGLNLHSNLARAVENMISDKFFLIYEEKKISFEDITRLNAAGAFWRSYNIYITQDEEKRRQNAPRREKELDEIRNARINQIHQDIEKGQAKVVNSDQGQARVASHDLDQDKAVNQDPRPHQGAEENYSGA</sequence>
<dbReference type="Proteomes" id="UP001633002">
    <property type="component" value="Unassembled WGS sequence"/>
</dbReference>
<accession>A0ABD3H815</accession>
<proteinExistence type="predicted"/>
<keyword evidence="3" id="KW-1185">Reference proteome</keyword>
<feature type="region of interest" description="Disordered" evidence="1">
    <location>
        <begin position="115"/>
        <end position="158"/>
    </location>
</feature>
<reference evidence="2 3" key="1">
    <citation type="submission" date="2024-09" db="EMBL/GenBank/DDBJ databases">
        <title>Chromosome-scale assembly of Riccia sorocarpa.</title>
        <authorList>
            <person name="Paukszto L."/>
        </authorList>
    </citation>
    <scope>NUCLEOTIDE SEQUENCE [LARGE SCALE GENOMIC DNA]</scope>
    <source>
        <strain evidence="2">LP-2024</strain>
        <tissue evidence="2">Aerial parts of the thallus</tissue>
    </source>
</reference>
<name>A0ABD3H815_9MARC</name>
<gene>
    <name evidence="2" type="ORF">R1sor_008835</name>
</gene>
<evidence type="ECO:0000313" key="2">
    <source>
        <dbReference type="EMBL" id="KAL3686261.1"/>
    </source>
</evidence>